<name>A0A1H4LEU8_9FLAO</name>
<evidence type="ECO:0000313" key="3">
    <source>
        <dbReference type="EMBL" id="SEB69243.1"/>
    </source>
</evidence>
<dbReference type="EMBL" id="FNTB01000001">
    <property type="protein sequence ID" value="SEB69243.1"/>
    <property type="molecule type" value="Genomic_DNA"/>
</dbReference>
<dbReference type="SUPFAM" id="SSF75011">
    <property type="entry name" value="3-carboxy-cis,cis-mucoante lactonizing enzyme"/>
    <property type="match status" value="1"/>
</dbReference>
<dbReference type="RefSeq" id="WP_074671029.1">
    <property type="nucleotide sequence ID" value="NZ_FNTB01000001.1"/>
</dbReference>
<gene>
    <name evidence="3" type="ORF">SAMN05192540_1287</name>
</gene>
<dbReference type="Gene3D" id="2.60.40.10">
    <property type="entry name" value="Immunoglobulins"/>
    <property type="match status" value="2"/>
</dbReference>
<dbReference type="InterPro" id="IPR007110">
    <property type="entry name" value="Ig-like_dom"/>
</dbReference>
<evidence type="ECO:0000313" key="4">
    <source>
        <dbReference type="Proteomes" id="UP000183038"/>
    </source>
</evidence>
<dbReference type="PROSITE" id="PS50835">
    <property type="entry name" value="IG_LIKE"/>
    <property type="match status" value="1"/>
</dbReference>
<dbReference type="AlphaFoldDB" id="A0A1H4LEU8"/>
<evidence type="ECO:0000256" key="1">
    <source>
        <dbReference type="SAM" id="SignalP"/>
    </source>
</evidence>
<feature type="signal peptide" evidence="1">
    <location>
        <begin position="1"/>
        <end position="19"/>
    </location>
</feature>
<organism evidence="3 4">
    <name type="scientific">Maribacter dokdonensis</name>
    <dbReference type="NCBI Taxonomy" id="320912"/>
    <lineage>
        <taxon>Bacteria</taxon>
        <taxon>Pseudomonadati</taxon>
        <taxon>Bacteroidota</taxon>
        <taxon>Flavobacteriia</taxon>
        <taxon>Flavobacteriales</taxon>
        <taxon>Flavobacteriaceae</taxon>
        <taxon>Maribacter</taxon>
    </lineage>
</organism>
<dbReference type="PROSITE" id="PS51257">
    <property type="entry name" value="PROKAR_LIPOPROTEIN"/>
    <property type="match status" value="1"/>
</dbReference>
<feature type="domain" description="Ig-like" evidence="2">
    <location>
        <begin position="115"/>
        <end position="209"/>
    </location>
</feature>
<accession>A0A1H4LEU8</accession>
<proteinExistence type="predicted"/>
<dbReference type="OrthoDB" id="1401957at2"/>
<reference evidence="3 4" key="1">
    <citation type="submission" date="2016-10" db="EMBL/GenBank/DDBJ databases">
        <authorList>
            <person name="de Groot N.N."/>
        </authorList>
    </citation>
    <scope>NUCLEOTIDE SEQUENCE [LARGE SCALE GENOMIC DNA]</scope>
    <source>
        <strain evidence="3 4">MAR_2009_71</strain>
    </source>
</reference>
<keyword evidence="1" id="KW-0732">Signal</keyword>
<evidence type="ECO:0000259" key="2">
    <source>
        <dbReference type="PROSITE" id="PS50835"/>
    </source>
</evidence>
<dbReference type="SUPFAM" id="SSF49452">
    <property type="entry name" value="Starch-binding domain-like"/>
    <property type="match status" value="1"/>
</dbReference>
<feature type="chain" id="PRO_5010252829" description="Ig-like domain-containing protein" evidence="1">
    <location>
        <begin position="20"/>
        <end position="604"/>
    </location>
</feature>
<dbReference type="InterPro" id="IPR013783">
    <property type="entry name" value="Ig-like_fold"/>
</dbReference>
<dbReference type="GO" id="GO:0030246">
    <property type="term" value="F:carbohydrate binding"/>
    <property type="evidence" value="ECO:0007669"/>
    <property type="project" value="InterPro"/>
</dbReference>
<dbReference type="InterPro" id="IPR013784">
    <property type="entry name" value="Carb-bd-like_fold"/>
</dbReference>
<dbReference type="Proteomes" id="UP000183038">
    <property type="component" value="Unassembled WGS sequence"/>
</dbReference>
<sequence>MKKISFLFLLVIIAFVGCSKDDSEATTAGDLNVRVVLNGNQPVGNAVVYTNPPSKQGTTDDFGSVLLTDLEKGSYEIFASLENVGSGKSVVNIQTGELSETIINIIPGINEGLAPVIQIVLPATSTEYSEGEDITFSANIIDDETPNQDLKVIWESDVDGELNTNSPDVNGNATFTTNTLSRGIHQITITAEDSDGYSSSASIEVSTLSPSTITLLEPIKNEGKVLLEWTEYPNSDFLKYEIYRSNGNCSEFNQELLGTISEKETLNFTDELPPLEFQVCYFIKVTNNENNSRNSNQETVDTPGGHVFNFEPYDMLKHPTEDYIYLIDQAGQKLIKFDYINLEVVNETNLQGTIGYSDIGDNGYGVEIYTPSDNGYIYVYNADNLSLTTSINTGLKTASVVTNGLGHVIASVEPSPWWEQPIRTYSRESGIHIDGNGDHERDRLRMIPGRNEVISITTTVSPVDMEYFKIGSTGEIEIHQDDQYHGDYPLNPRIFRVSDDGTYSITSEDGAVYLANSSMEYKGQLQHGTLRFSDFAFSDDGAIIYAATSNRKSIQIGHYPSLTRDDEFLTKGFPILIIRDGDKIISLSKASENAINTGIEIIQL</sequence>
<protein>
    <recommendedName>
        <fullName evidence="2">Ig-like domain-containing protein</fullName>
    </recommendedName>
</protein>